<keyword evidence="7" id="KW-0675">Receptor</keyword>
<keyword evidence="14" id="KW-1185">Reference proteome</keyword>
<reference evidence="13 14" key="1">
    <citation type="submission" date="2020-02" db="EMBL/GenBank/DDBJ databases">
        <authorList>
            <person name="Ferguson B K."/>
        </authorList>
    </citation>
    <scope>NUCLEOTIDE SEQUENCE [LARGE SCALE GENOMIC DNA]</scope>
</reference>
<keyword evidence="5" id="KW-0406">Ion transport</keyword>
<evidence type="ECO:0000256" key="6">
    <source>
        <dbReference type="ARBA" id="ARBA00023136"/>
    </source>
</evidence>
<dbReference type="Pfam" id="PF10613">
    <property type="entry name" value="Lig_chan-Glu_bd"/>
    <property type="match status" value="1"/>
</dbReference>
<dbReference type="GO" id="GO:0015276">
    <property type="term" value="F:ligand-gated monoatomic ion channel activity"/>
    <property type="evidence" value="ECO:0007669"/>
    <property type="project" value="InterPro"/>
</dbReference>
<sequence>MNIKLSLVIIILNSKLLLNARERSLDNQKMLSYLHICRRELYHSAQGFVATNRASNDSFSTIESLELVRFFSSNYIAMSVIEIGRIDEVVRHNRLSSSPRPLNLILLIESAAGVESYARVTRRCDMRGHNVLLYFRRRSDYCREPRADNRLNLEFDSLVLAWCHEARVLQEWYSVFAGRTKVKDFIGWDATSRTLRLLKDFQIYRRRDSLDGKILRVSEIQDLIGTHKNISYHREIMRNIAESINFTARFATRRIGGKLDRKLQKLTGIMGELIRNETDIGMAMFMTPKRAEFFSFTVPVLRSETTFLIKNAFDSRLSPSMYYKNHYLLGGFVRDVAGSVRPDAERQEKLQAVPLRQLLRRLGHLHAGKPKRYIYVIARSSTIRRQLNNFLFRKISKLIDENRVLVAERLLLYLHIGLHGATVQLYYRVRRRETHQLARRAYGPAVVQNCLSEKFRLPEFAARMRSAQKSRIFHGGHAVELQGSDAALRSVGDLQEHRHQYRSDFSQERSLHGHIQLPEEPEEMSLHEDDDYQIDDDTKSFQDESLPLCGYPYNRKKNSRCLKIYIGIKNLKSYSPPFTLPRSPARRVIFVPLFHQKKKKKKKESNVYLPCLGDSLSSSVGLGEPPILYDAIVDCRIPFFQSRLLRGHTLLASPPELDIFFRTRCLVPSCECGSRFCRRWQVPNLLCRLHLVSVVLASGATL</sequence>
<evidence type="ECO:0000256" key="11">
    <source>
        <dbReference type="SAM" id="SignalP"/>
    </source>
</evidence>
<organism evidence="13 14">
    <name type="scientific">Trichogramma brassicae</name>
    <dbReference type="NCBI Taxonomy" id="86971"/>
    <lineage>
        <taxon>Eukaryota</taxon>
        <taxon>Metazoa</taxon>
        <taxon>Ecdysozoa</taxon>
        <taxon>Arthropoda</taxon>
        <taxon>Hexapoda</taxon>
        <taxon>Insecta</taxon>
        <taxon>Pterygota</taxon>
        <taxon>Neoptera</taxon>
        <taxon>Endopterygota</taxon>
        <taxon>Hymenoptera</taxon>
        <taxon>Apocrita</taxon>
        <taxon>Proctotrupomorpha</taxon>
        <taxon>Chalcidoidea</taxon>
        <taxon>Trichogrammatidae</taxon>
        <taxon>Trichogramma</taxon>
    </lineage>
</organism>
<evidence type="ECO:0000256" key="10">
    <source>
        <dbReference type="ARBA" id="ARBA00023303"/>
    </source>
</evidence>
<keyword evidence="3" id="KW-0812">Transmembrane</keyword>
<dbReference type="InterPro" id="IPR019594">
    <property type="entry name" value="Glu/Gly-bd"/>
</dbReference>
<keyword evidence="4" id="KW-1133">Transmembrane helix</keyword>
<feature type="domain" description="Ionotropic glutamate receptor L-glutamate and glycine-binding" evidence="12">
    <location>
        <begin position="222"/>
        <end position="311"/>
    </location>
</feature>
<dbReference type="EMBL" id="CADCXV010001316">
    <property type="protein sequence ID" value="CAB0043443.1"/>
    <property type="molecule type" value="Genomic_DNA"/>
</dbReference>
<keyword evidence="11" id="KW-0732">Signal</keyword>
<keyword evidence="2" id="KW-0813">Transport</keyword>
<dbReference type="SUPFAM" id="SSF53850">
    <property type="entry name" value="Periplasmic binding protein-like II"/>
    <property type="match status" value="1"/>
</dbReference>
<keyword evidence="9" id="KW-1071">Ligand-gated ion channel</keyword>
<name>A0A6H5IYN6_9HYME</name>
<gene>
    <name evidence="13" type="ORF">TBRA_LOCUS15031</name>
</gene>
<evidence type="ECO:0000256" key="3">
    <source>
        <dbReference type="ARBA" id="ARBA00022692"/>
    </source>
</evidence>
<keyword evidence="6" id="KW-0472">Membrane</keyword>
<dbReference type="AlphaFoldDB" id="A0A6H5IYN6"/>
<evidence type="ECO:0000256" key="5">
    <source>
        <dbReference type="ARBA" id="ARBA00023065"/>
    </source>
</evidence>
<evidence type="ECO:0000256" key="1">
    <source>
        <dbReference type="ARBA" id="ARBA00004141"/>
    </source>
</evidence>
<comment type="subcellular location">
    <subcellularLocation>
        <location evidence="1">Membrane</location>
        <topology evidence="1">Multi-pass membrane protein</topology>
    </subcellularLocation>
</comment>
<evidence type="ECO:0000256" key="9">
    <source>
        <dbReference type="ARBA" id="ARBA00023286"/>
    </source>
</evidence>
<accession>A0A6H5IYN6</accession>
<evidence type="ECO:0000256" key="7">
    <source>
        <dbReference type="ARBA" id="ARBA00023170"/>
    </source>
</evidence>
<feature type="chain" id="PRO_5026338576" description="Ionotropic glutamate receptor L-glutamate and glycine-binding domain-containing protein" evidence="11">
    <location>
        <begin position="21"/>
        <end position="702"/>
    </location>
</feature>
<evidence type="ECO:0000313" key="13">
    <source>
        <dbReference type="EMBL" id="CAB0043443.1"/>
    </source>
</evidence>
<protein>
    <recommendedName>
        <fullName evidence="12">Ionotropic glutamate receptor L-glutamate and glycine-binding domain-containing protein</fullName>
    </recommendedName>
</protein>
<dbReference type="GO" id="GO:0016020">
    <property type="term" value="C:membrane"/>
    <property type="evidence" value="ECO:0007669"/>
    <property type="project" value="UniProtKB-SubCell"/>
</dbReference>
<feature type="signal peptide" evidence="11">
    <location>
        <begin position="1"/>
        <end position="20"/>
    </location>
</feature>
<evidence type="ECO:0000256" key="4">
    <source>
        <dbReference type="ARBA" id="ARBA00022989"/>
    </source>
</evidence>
<proteinExistence type="predicted"/>
<evidence type="ECO:0000256" key="2">
    <source>
        <dbReference type="ARBA" id="ARBA00022448"/>
    </source>
</evidence>
<keyword evidence="8" id="KW-0325">Glycoprotein</keyword>
<dbReference type="Proteomes" id="UP000479190">
    <property type="component" value="Unassembled WGS sequence"/>
</dbReference>
<keyword evidence="10" id="KW-0407">Ion channel</keyword>
<evidence type="ECO:0000313" key="14">
    <source>
        <dbReference type="Proteomes" id="UP000479190"/>
    </source>
</evidence>
<evidence type="ECO:0000256" key="8">
    <source>
        <dbReference type="ARBA" id="ARBA00023180"/>
    </source>
</evidence>
<dbReference type="Gene3D" id="3.40.190.10">
    <property type="entry name" value="Periplasmic binding protein-like II"/>
    <property type="match status" value="1"/>
</dbReference>
<evidence type="ECO:0000259" key="12">
    <source>
        <dbReference type="Pfam" id="PF10613"/>
    </source>
</evidence>